<organism evidence="2 3">
    <name type="scientific">Viridothelium virens</name>
    <name type="common">Speckled blister lichen</name>
    <name type="synonym">Trypethelium virens</name>
    <dbReference type="NCBI Taxonomy" id="1048519"/>
    <lineage>
        <taxon>Eukaryota</taxon>
        <taxon>Fungi</taxon>
        <taxon>Dikarya</taxon>
        <taxon>Ascomycota</taxon>
        <taxon>Pezizomycotina</taxon>
        <taxon>Dothideomycetes</taxon>
        <taxon>Dothideomycetes incertae sedis</taxon>
        <taxon>Trypetheliales</taxon>
        <taxon>Trypetheliaceae</taxon>
        <taxon>Viridothelium</taxon>
    </lineage>
</organism>
<reference evidence="2" key="1">
    <citation type="journal article" date="2020" name="Stud. Mycol.">
        <title>101 Dothideomycetes genomes: a test case for predicting lifestyles and emergence of pathogens.</title>
        <authorList>
            <person name="Haridas S."/>
            <person name="Albert R."/>
            <person name="Binder M."/>
            <person name="Bloem J."/>
            <person name="Labutti K."/>
            <person name="Salamov A."/>
            <person name="Andreopoulos B."/>
            <person name="Baker S."/>
            <person name="Barry K."/>
            <person name="Bills G."/>
            <person name="Bluhm B."/>
            <person name="Cannon C."/>
            <person name="Castanera R."/>
            <person name="Culley D."/>
            <person name="Daum C."/>
            <person name="Ezra D."/>
            <person name="Gonzalez J."/>
            <person name="Henrissat B."/>
            <person name="Kuo A."/>
            <person name="Liang C."/>
            <person name="Lipzen A."/>
            <person name="Lutzoni F."/>
            <person name="Magnuson J."/>
            <person name="Mondo S."/>
            <person name="Nolan M."/>
            <person name="Ohm R."/>
            <person name="Pangilinan J."/>
            <person name="Park H.-J."/>
            <person name="Ramirez L."/>
            <person name="Alfaro M."/>
            <person name="Sun H."/>
            <person name="Tritt A."/>
            <person name="Yoshinaga Y."/>
            <person name="Zwiers L.-H."/>
            <person name="Turgeon B."/>
            <person name="Goodwin S."/>
            <person name="Spatafora J."/>
            <person name="Crous P."/>
            <person name="Grigoriev I."/>
        </authorList>
    </citation>
    <scope>NUCLEOTIDE SEQUENCE</scope>
    <source>
        <strain evidence="2">Tuck. ex Michener</strain>
    </source>
</reference>
<dbReference type="AlphaFoldDB" id="A0A6A6GRV6"/>
<proteinExistence type="predicted"/>
<gene>
    <name evidence="2" type="ORF">EV356DRAFT_571875</name>
</gene>
<feature type="region of interest" description="Disordered" evidence="1">
    <location>
        <begin position="1"/>
        <end position="97"/>
    </location>
</feature>
<accession>A0A6A6GRV6</accession>
<dbReference type="EMBL" id="ML991977">
    <property type="protein sequence ID" value="KAF2228411.1"/>
    <property type="molecule type" value="Genomic_DNA"/>
</dbReference>
<keyword evidence="3" id="KW-1185">Reference proteome</keyword>
<feature type="compositionally biased region" description="Basic residues" evidence="1">
    <location>
        <begin position="88"/>
        <end position="97"/>
    </location>
</feature>
<dbReference type="Proteomes" id="UP000800092">
    <property type="component" value="Unassembled WGS sequence"/>
</dbReference>
<protein>
    <submittedName>
        <fullName evidence="2">Uncharacterized protein</fullName>
    </submittedName>
</protein>
<evidence type="ECO:0000313" key="2">
    <source>
        <dbReference type="EMBL" id="KAF2228411.1"/>
    </source>
</evidence>
<evidence type="ECO:0000313" key="3">
    <source>
        <dbReference type="Proteomes" id="UP000800092"/>
    </source>
</evidence>
<sequence>MSSSSSEGSDDDRVTGISTGGKDMTCENRAEEAVPSSRATGPVGDSAIGCKLDSNKKTLNEGDGAIDDNTVTDSGTVARKSESEAGTRTRKRKRNRRSVMSSILSEYQELRKRLVPIAEAAAQNMIPTTSEFDFVPFFQNGCQVKTFFHAAEYGDDDEWGAIIYLEGKKVLLAKISIAMLAHLNTVIDLMDSVTNAVGRIL</sequence>
<evidence type="ECO:0000256" key="1">
    <source>
        <dbReference type="SAM" id="MobiDB-lite"/>
    </source>
</evidence>
<name>A0A6A6GRV6_VIRVR</name>